<organism evidence="2 3">
    <name type="scientific">Rheinheimera baltica</name>
    <dbReference type="NCBI Taxonomy" id="67576"/>
    <lineage>
        <taxon>Bacteria</taxon>
        <taxon>Pseudomonadati</taxon>
        <taxon>Pseudomonadota</taxon>
        <taxon>Gammaproteobacteria</taxon>
        <taxon>Chromatiales</taxon>
        <taxon>Chromatiaceae</taxon>
        <taxon>Rheinheimera</taxon>
    </lineage>
</organism>
<dbReference type="Proteomes" id="UP001231109">
    <property type="component" value="Unassembled WGS sequence"/>
</dbReference>
<dbReference type="InterPro" id="IPR027417">
    <property type="entry name" value="P-loop_NTPase"/>
</dbReference>
<dbReference type="Pfam" id="PF07693">
    <property type="entry name" value="KAP_NTPase"/>
    <property type="match status" value="1"/>
</dbReference>
<gene>
    <name evidence="2" type="ORF">ORJ04_17705</name>
</gene>
<evidence type="ECO:0000313" key="3">
    <source>
        <dbReference type="Proteomes" id="UP001231109"/>
    </source>
</evidence>
<reference evidence="2 3" key="1">
    <citation type="submission" date="2022-11" db="EMBL/GenBank/DDBJ databases">
        <title>Viruses from the air-sea interface of a natural surface slick.</title>
        <authorList>
            <person name="Rahlff J."/>
            <person name="Holmfeldt K."/>
        </authorList>
    </citation>
    <scope>NUCLEOTIDE SEQUENCE [LARGE SCALE GENOMIC DNA]</scope>
    <source>
        <strain evidence="2 3">SMS4</strain>
    </source>
</reference>
<keyword evidence="3" id="KW-1185">Reference proteome</keyword>
<feature type="domain" description="KAP NTPase" evidence="1">
    <location>
        <begin position="37"/>
        <end position="277"/>
    </location>
</feature>
<evidence type="ECO:0000259" key="1">
    <source>
        <dbReference type="Pfam" id="PF07693"/>
    </source>
</evidence>
<accession>A0ABT9I3R3</accession>
<dbReference type="InterPro" id="IPR011646">
    <property type="entry name" value="KAP_P-loop"/>
</dbReference>
<proteinExistence type="predicted"/>
<dbReference type="EMBL" id="JAPJDZ010000068">
    <property type="protein sequence ID" value="MDP5137793.1"/>
    <property type="molecule type" value="Genomic_DNA"/>
</dbReference>
<protein>
    <submittedName>
        <fullName evidence="2">P-loop NTPase fold protein</fullName>
    </submittedName>
</protein>
<sequence>MKHALKYADWCDSFNWDTCKLKNKEFGQFISSYLRSSNKLVANLNSEWGSGKTNFLKRLYIDLAENNHPVIYIDAWESDYSKHPLSVVSAELFQQLTSILASDDVHLGKVTDCFNRVLSFAKPIARLVSASQPDSEYQQISNVLEVVPDLPNGQISNALVSEGKTLVESVKDAHFEQVEAMRGLKNQLELVASILGSVYELKMPVVVLVDELDRCRPNYAIEFLEVIKHFFEIDNFVFLCASDTKQLCASIKTIYGSEFDAETYLKRFFERTITLPKPEISEYIKSRGVKQSDNAKVTLHPSLDNEKLFIDIFSKTISLLSRGKAGGLSLRDVDQIIAKYEAIIFNLGQSGDSDVDVVVLITMLTLNQVGSSDYTLSKFPLLAGELVSGHELREVIKNQFLLAQEVIGSVRYRFGGRSTEYGQAQKMLALEKKGPITAINTEFQRSHEILIKNYSENPAKYLLIEDYKKLVELSGAIL</sequence>
<name>A0ABT9I3R3_9GAMM</name>
<dbReference type="SUPFAM" id="SSF52540">
    <property type="entry name" value="P-loop containing nucleoside triphosphate hydrolases"/>
    <property type="match status" value="1"/>
</dbReference>
<comment type="caution">
    <text evidence="2">The sequence shown here is derived from an EMBL/GenBank/DDBJ whole genome shotgun (WGS) entry which is preliminary data.</text>
</comment>
<dbReference type="RefSeq" id="WP_305977019.1">
    <property type="nucleotide sequence ID" value="NZ_JAPJDZ010000068.1"/>
</dbReference>
<dbReference type="Gene3D" id="3.40.50.300">
    <property type="entry name" value="P-loop containing nucleotide triphosphate hydrolases"/>
    <property type="match status" value="1"/>
</dbReference>
<evidence type="ECO:0000313" key="2">
    <source>
        <dbReference type="EMBL" id="MDP5137793.1"/>
    </source>
</evidence>